<dbReference type="CDD" id="cd06581">
    <property type="entry name" value="TM_PBP1_LivM_like"/>
    <property type="match status" value="1"/>
</dbReference>
<reference evidence="7 8" key="1">
    <citation type="journal article" date="2019" name="Int. J. Syst. Evol. Microbiol.">
        <title>The Global Catalogue of Microorganisms (GCM) 10K type strain sequencing project: providing services to taxonomists for standard genome sequencing and annotation.</title>
        <authorList>
            <consortium name="The Broad Institute Genomics Platform"/>
            <consortium name="The Broad Institute Genome Sequencing Center for Infectious Disease"/>
            <person name="Wu L."/>
            <person name="Ma J."/>
        </authorList>
    </citation>
    <scope>NUCLEOTIDE SEQUENCE [LARGE SCALE GENOMIC DNA]</scope>
    <source>
        <strain evidence="7 8">CGMCC 1.12237</strain>
    </source>
</reference>
<evidence type="ECO:0000313" key="8">
    <source>
        <dbReference type="Proteomes" id="UP001596201"/>
    </source>
</evidence>
<keyword evidence="5 6" id="KW-0472">Membrane</keyword>
<sequence length="372" mass="38284">MATDDPDASAQQADETGEGAVDGVADRLGGLLADGPRVAGPLGGGFVVFALVLLFTPLFVAVPPGLLVFVEEFSLFLLFGLLVVGLNLQFGHTGLVNFGHVVFFAVGGYTAGLLTANAPSVGIGLGLPWPVGVVGAVLAAALLGGLLGVTTLRLRGDFLAIVTLAVAEILHDLLGSFQSVTGGGIGLLSIPTPISDLTDSANEASLITAVLLLGLLLVTYAGVRRLTDSPYGRVLRAIRADERVAETLGKDVFGYKLWAFVYGAAIAGAAGAVYAFTLGAISPGLFTISVTVTVWVGMLVGGPGTDWAVVVGVGIIVGFRLLTRFLNGEIPAVSADQFASVRLIMVGLLLMVIIRYRPQGLFGDPEELGVDR</sequence>
<dbReference type="RefSeq" id="WP_227228235.1">
    <property type="nucleotide sequence ID" value="NZ_JAJCVJ010000001.1"/>
</dbReference>
<evidence type="ECO:0000256" key="5">
    <source>
        <dbReference type="ARBA" id="ARBA00023136"/>
    </source>
</evidence>
<evidence type="ECO:0000256" key="3">
    <source>
        <dbReference type="ARBA" id="ARBA00022692"/>
    </source>
</evidence>
<evidence type="ECO:0000313" key="7">
    <source>
        <dbReference type="EMBL" id="MFC5366418.1"/>
    </source>
</evidence>
<keyword evidence="8" id="KW-1185">Reference proteome</keyword>
<organism evidence="7 8">
    <name type="scientific">Salinirubrum litoreum</name>
    <dbReference type="NCBI Taxonomy" id="1126234"/>
    <lineage>
        <taxon>Archaea</taxon>
        <taxon>Methanobacteriati</taxon>
        <taxon>Methanobacteriota</taxon>
        <taxon>Stenosarchaea group</taxon>
        <taxon>Halobacteria</taxon>
        <taxon>Halobacteriales</taxon>
        <taxon>Haloferacaceae</taxon>
        <taxon>Salinirubrum</taxon>
    </lineage>
</organism>
<evidence type="ECO:0000256" key="6">
    <source>
        <dbReference type="SAM" id="Phobius"/>
    </source>
</evidence>
<dbReference type="PANTHER" id="PTHR30482">
    <property type="entry name" value="HIGH-AFFINITY BRANCHED-CHAIN AMINO ACID TRANSPORT SYSTEM PERMEASE"/>
    <property type="match status" value="1"/>
</dbReference>
<dbReference type="GO" id="GO:0005886">
    <property type="term" value="C:plasma membrane"/>
    <property type="evidence" value="ECO:0007669"/>
    <property type="project" value="UniProtKB-SubCell"/>
</dbReference>
<feature type="transmembrane region" description="Helical" evidence="6">
    <location>
        <begin position="127"/>
        <end position="149"/>
    </location>
</feature>
<dbReference type="EMBL" id="JBHSKX010000001">
    <property type="protein sequence ID" value="MFC5366418.1"/>
    <property type="molecule type" value="Genomic_DNA"/>
</dbReference>
<evidence type="ECO:0000256" key="1">
    <source>
        <dbReference type="ARBA" id="ARBA00004651"/>
    </source>
</evidence>
<comment type="caution">
    <text evidence="7">The sequence shown here is derived from an EMBL/GenBank/DDBJ whole genome shotgun (WGS) entry which is preliminary data.</text>
</comment>
<feature type="transmembrane region" description="Helical" evidence="6">
    <location>
        <begin position="66"/>
        <end position="88"/>
    </location>
</feature>
<evidence type="ECO:0000256" key="2">
    <source>
        <dbReference type="ARBA" id="ARBA00022475"/>
    </source>
</evidence>
<keyword evidence="3 6" id="KW-0812">Transmembrane</keyword>
<dbReference type="Proteomes" id="UP001596201">
    <property type="component" value="Unassembled WGS sequence"/>
</dbReference>
<accession>A0ABD5R8T5</accession>
<evidence type="ECO:0000256" key="4">
    <source>
        <dbReference type="ARBA" id="ARBA00022989"/>
    </source>
</evidence>
<comment type="subcellular location">
    <subcellularLocation>
        <location evidence="1">Cell membrane</location>
        <topology evidence="1">Multi-pass membrane protein</topology>
    </subcellularLocation>
</comment>
<dbReference type="AlphaFoldDB" id="A0ABD5R8T5"/>
<feature type="transmembrane region" description="Helical" evidence="6">
    <location>
        <begin position="257"/>
        <end position="277"/>
    </location>
</feature>
<feature type="transmembrane region" description="Helical" evidence="6">
    <location>
        <begin position="204"/>
        <end position="223"/>
    </location>
</feature>
<dbReference type="InterPro" id="IPR001851">
    <property type="entry name" value="ABC_transp_permease"/>
</dbReference>
<feature type="transmembrane region" description="Helical" evidence="6">
    <location>
        <begin position="38"/>
        <end position="60"/>
    </location>
</feature>
<feature type="transmembrane region" description="Helical" evidence="6">
    <location>
        <begin position="338"/>
        <end position="356"/>
    </location>
</feature>
<protein>
    <submittedName>
        <fullName evidence="7">Branched-chain amino acid ABC transporter permease</fullName>
    </submittedName>
</protein>
<dbReference type="Pfam" id="PF02653">
    <property type="entry name" value="BPD_transp_2"/>
    <property type="match status" value="1"/>
</dbReference>
<dbReference type="PANTHER" id="PTHR30482:SF10">
    <property type="entry name" value="HIGH-AFFINITY BRANCHED-CHAIN AMINO ACID TRANSPORT PROTEIN BRAE"/>
    <property type="match status" value="1"/>
</dbReference>
<keyword evidence="2" id="KW-1003">Cell membrane</keyword>
<dbReference type="InterPro" id="IPR043428">
    <property type="entry name" value="LivM-like"/>
</dbReference>
<keyword evidence="4 6" id="KW-1133">Transmembrane helix</keyword>
<proteinExistence type="predicted"/>
<name>A0ABD5R8T5_9EURY</name>
<gene>
    <name evidence="7" type="ORF">ACFPJ5_05660</name>
</gene>
<feature type="transmembrane region" description="Helical" evidence="6">
    <location>
        <begin position="95"/>
        <end position="115"/>
    </location>
</feature>